<name>A0A2S5CGG3_9GAMM</name>
<accession>A0A2S5CGG3</accession>
<dbReference type="RefSeq" id="WP_103975753.1">
    <property type="nucleotide sequence ID" value="NZ_PGFZ01000020.1"/>
</dbReference>
<protein>
    <recommendedName>
        <fullName evidence="3">Phage portal protein</fullName>
    </recommendedName>
</protein>
<proteinExistence type="predicted"/>
<gene>
    <name evidence="1" type="ORF">AADEFJLK_04335</name>
</gene>
<dbReference type="EMBL" id="PGFZ01000020">
    <property type="protein sequence ID" value="POZ49889.1"/>
    <property type="molecule type" value="Genomic_DNA"/>
</dbReference>
<comment type="caution">
    <text evidence="1">The sequence shown here is derived from an EMBL/GenBank/DDBJ whole genome shotgun (WGS) entry which is preliminary data.</text>
</comment>
<organism evidence="1 2">
    <name type="scientific">Methylovulum psychrotolerans</name>
    <dbReference type="NCBI Taxonomy" id="1704499"/>
    <lineage>
        <taxon>Bacteria</taxon>
        <taxon>Pseudomonadati</taxon>
        <taxon>Pseudomonadota</taxon>
        <taxon>Gammaproteobacteria</taxon>
        <taxon>Methylococcales</taxon>
        <taxon>Methylococcaceae</taxon>
        <taxon>Methylovulum</taxon>
    </lineage>
</organism>
<dbReference type="AlphaFoldDB" id="A0A2S5CGG3"/>
<evidence type="ECO:0000313" key="1">
    <source>
        <dbReference type="EMBL" id="POZ49889.1"/>
    </source>
</evidence>
<evidence type="ECO:0008006" key="3">
    <source>
        <dbReference type="Google" id="ProtNLM"/>
    </source>
</evidence>
<reference evidence="1 2" key="1">
    <citation type="submission" date="2017-11" db="EMBL/GenBank/DDBJ databases">
        <title>Draft Genome Sequence of Methylobacter psychrotolerans Sph1T, an Obligate Methanotroph from Low-Temperature Environments.</title>
        <authorList>
            <person name="Oshkin I.Y."/>
            <person name="Miroshnikov K."/>
            <person name="Belova S.E."/>
            <person name="Korzhenkov A."/>
            <person name="Toshchakov S.V."/>
            <person name="Dedysh S.N."/>
        </authorList>
    </citation>
    <scope>NUCLEOTIDE SEQUENCE [LARGE SCALE GENOMIC DNA]</scope>
    <source>
        <strain evidence="1 2">Sph1</strain>
    </source>
</reference>
<evidence type="ECO:0000313" key="2">
    <source>
        <dbReference type="Proteomes" id="UP000237423"/>
    </source>
</evidence>
<sequence length="370" mass="41100">MNLTQLKYGIAAAKTFISGVAEQFTSPAAASTDNGLRFSFGEPESVLNNNIVSSLGTFLYANGEYWLPPVDLIGIADLINVNAYHGPILHFKKNMLLKYFKANSMLSYKDLEAAAFDYHVFGNCYFQRHYNGFGKVVRLSRLPAIRMRPHKDPDVFVQLLNAISSTNDLATTNYWGFIKYQPGEVLHLKTVDAKQTIYGTPEYLGGMQTAMLGENSTLFKRRYFINGAHTGNIFVTNDAGLSNEMYKTLSDSIQSNKGVGNFRSIYIDVPKSSSREPVKVIPVGQAATGDEFKAIQELTLQAMLGVHRVAGEFLGVLPPQSGSLGDRIKVMMYYHEFEIEPMQNKFLSINEEVSGNPIQFEAPNWGISAP</sequence>
<dbReference type="Proteomes" id="UP000237423">
    <property type="component" value="Unassembled WGS sequence"/>
</dbReference>